<dbReference type="PANTHER" id="PTHR47864:SF11">
    <property type="entry name" value="MYB_SANT-LIKE DOMAIN-CONTAINING PROTEIN"/>
    <property type="match status" value="1"/>
</dbReference>
<reference evidence="4 5" key="1">
    <citation type="submission" date="2021-03" db="EMBL/GenBank/DDBJ databases">
        <authorList>
            <person name="King G.J."/>
            <person name="Bancroft I."/>
            <person name="Baten A."/>
            <person name="Bloomfield J."/>
            <person name="Borpatragohain P."/>
            <person name="He Z."/>
            <person name="Irish N."/>
            <person name="Irwin J."/>
            <person name="Liu K."/>
            <person name="Mauleon R.P."/>
            <person name="Moore J."/>
            <person name="Morris R."/>
            <person name="Ostergaard L."/>
            <person name="Wang B."/>
            <person name="Wells R."/>
        </authorList>
    </citation>
    <scope>NUCLEOTIDE SEQUENCE [LARGE SCALE GENOMIC DNA]</scope>
    <source>
        <strain evidence="4">R-o-18</strain>
        <tissue evidence="4">Leaf</tissue>
    </source>
</reference>
<accession>A0ABQ7NSP4</accession>
<dbReference type="Pfam" id="PF26138">
    <property type="entry name" value="DUF8040"/>
    <property type="match status" value="1"/>
</dbReference>
<protein>
    <recommendedName>
        <fullName evidence="6">Myb/SANT-like domain-containing protein</fullName>
    </recommendedName>
</protein>
<evidence type="ECO:0008006" key="6">
    <source>
        <dbReference type="Google" id="ProtNLM"/>
    </source>
</evidence>
<dbReference type="EMBL" id="JADBGQ010000001">
    <property type="protein sequence ID" value="KAG5413892.1"/>
    <property type="molecule type" value="Genomic_DNA"/>
</dbReference>
<dbReference type="InterPro" id="IPR058353">
    <property type="entry name" value="DUF8040"/>
</dbReference>
<feature type="region of interest" description="Disordered" evidence="1">
    <location>
        <begin position="151"/>
        <end position="176"/>
    </location>
</feature>
<evidence type="ECO:0000256" key="1">
    <source>
        <dbReference type="SAM" id="MobiDB-lite"/>
    </source>
</evidence>
<organism evidence="4 5">
    <name type="scientific">Brassica rapa subsp. trilocularis</name>
    <dbReference type="NCBI Taxonomy" id="1813537"/>
    <lineage>
        <taxon>Eukaryota</taxon>
        <taxon>Viridiplantae</taxon>
        <taxon>Streptophyta</taxon>
        <taxon>Embryophyta</taxon>
        <taxon>Tracheophyta</taxon>
        <taxon>Spermatophyta</taxon>
        <taxon>Magnoliopsida</taxon>
        <taxon>eudicotyledons</taxon>
        <taxon>Gunneridae</taxon>
        <taxon>Pentapetalae</taxon>
        <taxon>rosids</taxon>
        <taxon>malvids</taxon>
        <taxon>Brassicales</taxon>
        <taxon>Brassicaceae</taxon>
        <taxon>Brassiceae</taxon>
        <taxon>Brassica</taxon>
    </lineage>
</organism>
<dbReference type="PANTHER" id="PTHR47864">
    <property type="entry name" value="TRANSMEMBRANE PROTEIN"/>
    <property type="match status" value="1"/>
</dbReference>
<sequence>MEESQQEPQERGKGSYVQWSPQENKTLINLLLDCIAAGLSDSNGLFSKFTVERRILPTLNQMHGSTKTFQHYSNRMKILKTKYLAAAELLRFSSGFGWDATTKRFTVPDEVWTEYIKAHPNYKKFRDETFEEFDDLKVIFERNLATGRSAIGLGDTTDARTTETAEAEKEQPNNGEEFSFNVQENYESQSSFLGSPSNDTVEKLPLRKRQKTNSLHKADGPSIQKEGTLSNMNPEFLGQQETSDDKETYMSHEDEELDVHITLLVLLIFRQLMCLKKRQRELQLQIERPIRRVITRAGQDYIESVLKEDPLHFRELYRMYPDIFLKLCNLIREKTGLTDTRYISLEEMVASFLLIVGQNARYCYTRDTFKRSKFANFKKLITMVKKSLQLKINKENMPIK</sequence>
<dbReference type="InterPro" id="IPR024752">
    <property type="entry name" value="Myb/SANT-like_dom"/>
</dbReference>
<dbReference type="Proteomes" id="UP000823674">
    <property type="component" value="Chromosome A01"/>
</dbReference>
<dbReference type="InterPro" id="IPR055314">
    <property type="entry name" value="At2g29880-like"/>
</dbReference>
<name>A0ABQ7NSP4_BRACM</name>
<comment type="caution">
    <text evidence="4">The sequence shown here is derived from an EMBL/GenBank/DDBJ whole genome shotgun (WGS) entry which is preliminary data.</text>
</comment>
<evidence type="ECO:0000259" key="3">
    <source>
        <dbReference type="Pfam" id="PF26138"/>
    </source>
</evidence>
<evidence type="ECO:0000313" key="4">
    <source>
        <dbReference type="EMBL" id="KAG5413892.1"/>
    </source>
</evidence>
<dbReference type="Pfam" id="PF12776">
    <property type="entry name" value="Myb_DNA-bind_3"/>
    <property type="match status" value="1"/>
</dbReference>
<evidence type="ECO:0000313" key="5">
    <source>
        <dbReference type="Proteomes" id="UP000823674"/>
    </source>
</evidence>
<feature type="region of interest" description="Disordered" evidence="1">
    <location>
        <begin position="206"/>
        <end position="242"/>
    </location>
</feature>
<evidence type="ECO:0000259" key="2">
    <source>
        <dbReference type="Pfam" id="PF12776"/>
    </source>
</evidence>
<feature type="compositionally biased region" description="Basic and acidic residues" evidence="1">
    <location>
        <begin position="157"/>
        <end position="171"/>
    </location>
</feature>
<proteinExistence type="predicted"/>
<keyword evidence="5" id="KW-1185">Reference proteome</keyword>
<feature type="domain" description="DUF8040" evidence="3">
    <location>
        <begin position="297"/>
        <end position="373"/>
    </location>
</feature>
<feature type="domain" description="Myb/SANT-like" evidence="2">
    <location>
        <begin position="18"/>
        <end position="115"/>
    </location>
</feature>
<gene>
    <name evidence="4" type="primary">A01g502470.1_BraROA</name>
    <name evidence="4" type="ORF">IGI04_001459</name>
</gene>